<accession>F0VYN2</accession>
<reference evidence="2" key="1">
    <citation type="journal article" date="2011" name="PLoS Biol.">
        <title>Gene gain and loss during evolution of obligate parasitism in the white rust pathogen of Arabidopsis thaliana.</title>
        <authorList>
            <person name="Kemen E."/>
            <person name="Gardiner A."/>
            <person name="Schultz-Larsen T."/>
            <person name="Kemen A.C."/>
            <person name="Balmuth A.L."/>
            <person name="Robert-Seilaniantz A."/>
            <person name="Bailey K."/>
            <person name="Holub E."/>
            <person name="Studholme D.J."/>
            <person name="Maclean D."/>
            <person name="Jones J.D."/>
        </authorList>
    </citation>
    <scope>NUCLEOTIDE SEQUENCE</scope>
</reference>
<feature type="compositionally biased region" description="Basic and acidic residues" evidence="1">
    <location>
        <begin position="64"/>
        <end position="77"/>
    </location>
</feature>
<dbReference type="EMBL" id="FR824046">
    <property type="protein sequence ID" value="CCA13896.1"/>
    <property type="molecule type" value="Genomic_DNA"/>
</dbReference>
<sequence length="94" mass="10594">MLSQISKRQGYRLSRRIPAQCFATKSKDFDSKLRDQKVSHKSVHRHEEAVKSAPKKASKAADGATKEAEKRKRDEAISRGSMNQEAETTPIHTT</sequence>
<evidence type="ECO:0000256" key="1">
    <source>
        <dbReference type="SAM" id="MobiDB-lite"/>
    </source>
</evidence>
<evidence type="ECO:0000313" key="2">
    <source>
        <dbReference type="EMBL" id="CCA13896.1"/>
    </source>
</evidence>
<dbReference type="HOGENOM" id="CLU_2390560_0_0_1"/>
<feature type="compositionally biased region" description="Polar residues" evidence="1">
    <location>
        <begin position="80"/>
        <end position="94"/>
    </location>
</feature>
<feature type="region of interest" description="Disordered" evidence="1">
    <location>
        <begin position="24"/>
        <end position="94"/>
    </location>
</feature>
<proteinExistence type="predicted"/>
<organism evidence="2">
    <name type="scientific">Albugo laibachii Nc14</name>
    <dbReference type="NCBI Taxonomy" id="890382"/>
    <lineage>
        <taxon>Eukaryota</taxon>
        <taxon>Sar</taxon>
        <taxon>Stramenopiles</taxon>
        <taxon>Oomycota</taxon>
        <taxon>Peronosporomycetes</taxon>
        <taxon>Albuginales</taxon>
        <taxon>Albuginaceae</taxon>
        <taxon>Albugo</taxon>
    </lineage>
</organism>
<reference evidence="2" key="2">
    <citation type="submission" date="2011-02" db="EMBL/GenBank/DDBJ databases">
        <authorList>
            <person name="MacLean D."/>
        </authorList>
    </citation>
    <scope>NUCLEOTIDE SEQUENCE</scope>
</reference>
<dbReference type="AlphaFoldDB" id="F0VYN2"/>
<gene>
    <name evidence="2" type="primary">AlNc14C1G34</name>
    <name evidence="2" type="ORF">ALNC14_000390</name>
</gene>
<feature type="compositionally biased region" description="Basic and acidic residues" evidence="1">
    <location>
        <begin position="25"/>
        <end position="38"/>
    </location>
</feature>
<protein>
    <submittedName>
        <fullName evidence="2">AlNc14C1G34 protein</fullName>
    </submittedName>
</protein>
<name>F0VYN2_9STRA</name>